<organism evidence="3">
    <name type="scientific">Neodiprion lecontei</name>
    <name type="common">Redheaded pine sawfly</name>
    <dbReference type="NCBI Taxonomy" id="441921"/>
    <lineage>
        <taxon>Eukaryota</taxon>
        <taxon>Metazoa</taxon>
        <taxon>Ecdysozoa</taxon>
        <taxon>Arthropoda</taxon>
        <taxon>Hexapoda</taxon>
        <taxon>Insecta</taxon>
        <taxon>Pterygota</taxon>
        <taxon>Neoptera</taxon>
        <taxon>Endopterygota</taxon>
        <taxon>Hymenoptera</taxon>
        <taxon>Tenthredinoidea</taxon>
        <taxon>Diprionidae</taxon>
        <taxon>Diprioninae</taxon>
        <taxon>Neodiprion</taxon>
    </lineage>
</organism>
<dbReference type="KEGG" id="nlo:107219883"/>
<feature type="compositionally biased region" description="Basic residues" evidence="1">
    <location>
        <begin position="125"/>
        <end position="138"/>
    </location>
</feature>
<gene>
    <name evidence="3" type="primary">LOC107219883</name>
</gene>
<proteinExistence type="predicted"/>
<dbReference type="Proteomes" id="UP000829291">
    <property type="component" value="Chromosome 3"/>
</dbReference>
<dbReference type="RefSeq" id="XP_015513693.2">
    <property type="nucleotide sequence ID" value="XM_015658207.2"/>
</dbReference>
<evidence type="ECO:0000313" key="3">
    <source>
        <dbReference type="RefSeq" id="XP_015513693.2"/>
    </source>
</evidence>
<reference evidence="3" key="1">
    <citation type="submission" date="2025-08" db="UniProtKB">
        <authorList>
            <consortium name="RefSeq"/>
        </authorList>
    </citation>
    <scope>IDENTIFICATION</scope>
    <source>
        <tissue evidence="3">Thorax and Abdomen</tissue>
    </source>
</reference>
<dbReference type="OrthoDB" id="6687237at2759"/>
<feature type="region of interest" description="Disordered" evidence="1">
    <location>
        <begin position="121"/>
        <end position="144"/>
    </location>
</feature>
<evidence type="ECO:0000256" key="1">
    <source>
        <dbReference type="SAM" id="MobiDB-lite"/>
    </source>
</evidence>
<feature type="region of interest" description="Disordered" evidence="1">
    <location>
        <begin position="203"/>
        <end position="324"/>
    </location>
</feature>
<accession>A0A6J0BIU6</accession>
<protein>
    <submittedName>
        <fullName evidence="3">Acidic repeat-containing protein-like isoform X2</fullName>
    </submittedName>
</protein>
<name>A0A6J0BIU6_NEOLC</name>
<dbReference type="GeneID" id="107219883"/>
<dbReference type="InParanoid" id="A0A6J0BIU6"/>
<sequence length="359" mass="41065">MPNPAIAPYQWPINNFIRLKAFQLVSVHPYQNLFVHHEEYAEWLNVVLRQLKEFILRNAIRNVMKNSRGKSAIDCIGPGSFCCPADTKRCTCIVRNEDGILKATRVIESAPCLINLKKDSARSSSKTHSRHQKNHQSKYRSDHLYQENLGRRVRYLSDIESENPRSPLRRRLMFSSYDYLEEHSPTPDTNAELAFPEAQIVAESDNDNADNEDNDDTADNSENDDDHDTADNDDNDDNDDSDNNENDDNDDNDDYTDDADNYDTGDNNEDDDQEDETDDPNEDDDGELNRDEDDDSDDREAQEFGDYDDDSPDDGQDRGHGDGDNDLEISSLAVTGRILPHCLYYFLLTYICIAPVYLI</sequence>
<dbReference type="AlphaFoldDB" id="A0A6J0BIU6"/>
<evidence type="ECO:0000313" key="2">
    <source>
        <dbReference type="Proteomes" id="UP000829291"/>
    </source>
</evidence>
<keyword evidence="2" id="KW-1185">Reference proteome</keyword>
<feature type="compositionally biased region" description="Acidic residues" evidence="1">
    <location>
        <begin position="204"/>
        <end position="314"/>
    </location>
</feature>